<evidence type="ECO:0000313" key="11">
    <source>
        <dbReference type="Proteomes" id="UP000198348"/>
    </source>
</evidence>
<dbReference type="GO" id="GO:0005886">
    <property type="term" value="C:plasma membrane"/>
    <property type="evidence" value="ECO:0007669"/>
    <property type="project" value="UniProtKB-SubCell"/>
</dbReference>
<dbReference type="PANTHER" id="PTHR42711">
    <property type="entry name" value="ABC TRANSPORTER ATP-BINDING PROTEIN"/>
    <property type="match status" value="1"/>
</dbReference>
<dbReference type="RefSeq" id="WP_089302001.1">
    <property type="nucleotide sequence ID" value="NZ_FZNW01000013.1"/>
</dbReference>
<reference evidence="10 11" key="1">
    <citation type="submission" date="2017-06" db="EMBL/GenBank/DDBJ databases">
        <authorList>
            <person name="Kim H.J."/>
            <person name="Triplett B.A."/>
        </authorList>
    </citation>
    <scope>NUCLEOTIDE SEQUENCE [LARGE SCALE GENOMIC DNA]</scope>
    <source>
        <strain evidence="10 11">DSM 45207</strain>
    </source>
</reference>
<evidence type="ECO:0000256" key="5">
    <source>
        <dbReference type="ARBA" id="ARBA00022840"/>
    </source>
</evidence>
<evidence type="ECO:0000313" key="10">
    <source>
        <dbReference type="EMBL" id="SNR64814.1"/>
    </source>
</evidence>
<dbReference type="GO" id="GO:0005524">
    <property type="term" value="F:ATP binding"/>
    <property type="evidence" value="ECO:0007669"/>
    <property type="project" value="UniProtKB-KW"/>
</dbReference>
<evidence type="ECO:0000256" key="6">
    <source>
        <dbReference type="ARBA" id="ARBA00022967"/>
    </source>
</evidence>
<evidence type="ECO:0000256" key="4">
    <source>
        <dbReference type="ARBA" id="ARBA00022741"/>
    </source>
</evidence>
<accession>A0A238Y2L6</accession>
<keyword evidence="2" id="KW-0813">Transport</keyword>
<gene>
    <name evidence="10" type="ORF">SAMN06265360_11338</name>
</gene>
<dbReference type="Proteomes" id="UP000198348">
    <property type="component" value="Unassembled WGS sequence"/>
</dbReference>
<dbReference type="Pfam" id="PF00005">
    <property type="entry name" value="ABC_tran"/>
    <property type="match status" value="1"/>
</dbReference>
<dbReference type="GO" id="GO:0016887">
    <property type="term" value="F:ATP hydrolysis activity"/>
    <property type="evidence" value="ECO:0007669"/>
    <property type="project" value="InterPro"/>
</dbReference>
<dbReference type="SUPFAM" id="SSF52540">
    <property type="entry name" value="P-loop containing nucleoside triphosphate hydrolases"/>
    <property type="match status" value="1"/>
</dbReference>
<keyword evidence="3" id="KW-1003">Cell membrane</keyword>
<dbReference type="InterPro" id="IPR050763">
    <property type="entry name" value="ABC_transporter_ATP-binding"/>
</dbReference>
<dbReference type="GO" id="GO:0046677">
    <property type="term" value="P:response to antibiotic"/>
    <property type="evidence" value="ECO:0007669"/>
    <property type="project" value="UniProtKB-KW"/>
</dbReference>
<dbReference type="InterPro" id="IPR003593">
    <property type="entry name" value="AAA+_ATPase"/>
</dbReference>
<keyword evidence="7" id="KW-0472">Membrane</keyword>
<dbReference type="InterPro" id="IPR027417">
    <property type="entry name" value="P-loop_NTPase"/>
</dbReference>
<dbReference type="OrthoDB" id="9804819at2"/>
<keyword evidence="8" id="KW-0046">Antibiotic resistance</keyword>
<feature type="domain" description="ABC transporter" evidence="9">
    <location>
        <begin position="23"/>
        <end position="248"/>
    </location>
</feature>
<dbReference type="PROSITE" id="PS50893">
    <property type="entry name" value="ABC_TRANSPORTER_2"/>
    <property type="match status" value="1"/>
</dbReference>
<keyword evidence="11" id="KW-1185">Reference proteome</keyword>
<dbReference type="CDD" id="cd03230">
    <property type="entry name" value="ABC_DR_subfamily_A"/>
    <property type="match status" value="1"/>
</dbReference>
<dbReference type="FunFam" id="3.40.50.300:FF:000589">
    <property type="entry name" value="ABC transporter, ATP-binding subunit"/>
    <property type="match status" value="1"/>
</dbReference>
<evidence type="ECO:0000256" key="8">
    <source>
        <dbReference type="ARBA" id="ARBA00023251"/>
    </source>
</evidence>
<dbReference type="PANTHER" id="PTHR42711:SF16">
    <property type="entry name" value="ABC TRANSPORTER ATP-BINDING PROTEIN"/>
    <property type="match status" value="1"/>
</dbReference>
<evidence type="ECO:0000256" key="7">
    <source>
        <dbReference type="ARBA" id="ARBA00023136"/>
    </source>
</evidence>
<sequence length="326" mass="35199">MRSGEGTAFCAPGDEGCSGSVAFGCENVVKHYGEVRAVDGVSFEAHRGEIFGIIGPNGAGKTTLVECIEGLRTHDSGSIGVLGLDPQRQTRLVRERTGVQFQTSALPQRMKVGEALDLFAACYEQPADWRDLLARLGLENKTGSYVETLSGGQRQRVFIALALVNDPDLVFLDELTTGLDPQARLAIWDVIRDIRDGGTTVVLTTHLMEEAERLCDRVAIVDHGRIVALGTVPELIAAAEVEGNMSFAVDGSPPLDRLRALPGVSYVEHLEGRVVVHGNSARFAQEVMGVLAAVDERVHDLRSEQPSLEDVFLELTGRQMREGAPA</sequence>
<dbReference type="InterPro" id="IPR003439">
    <property type="entry name" value="ABC_transporter-like_ATP-bd"/>
</dbReference>
<dbReference type="Gene3D" id="3.40.50.300">
    <property type="entry name" value="P-loop containing nucleotide triphosphate hydrolases"/>
    <property type="match status" value="1"/>
</dbReference>
<keyword evidence="6" id="KW-1278">Translocase</keyword>
<proteinExistence type="predicted"/>
<comment type="subcellular location">
    <subcellularLocation>
        <location evidence="1">Cell membrane</location>
        <topology evidence="1">Peripheral membrane protein</topology>
    </subcellularLocation>
</comment>
<name>A0A238Y2L6_9PSEU</name>
<evidence type="ECO:0000256" key="2">
    <source>
        <dbReference type="ARBA" id="ARBA00022448"/>
    </source>
</evidence>
<dbReference type="SMART" id="SM00382">
    <property type="entry name" value="AAA"/>
    <property type="match status" value="1"/>
</dbReference>
<organism evidence="10 11">
    <name type="scientific">Haloechinothrix alba</name>
    <dbReference type="NCBI Taxonomy" id="664784"/>
    <lineage>
        <taxon>Bacteria</taxon>
        <taxon>Bacillati</taxon>
        <taxon>Actinomycetota</taxon>
        <taxon>Actinomycetes</taxon>
        <taxon>Pseudonocardiales</taxon>
        <taxon>Pseudonocardiaceae</taxon>
        <taxon>Haloechinothrix</taxon>
    </lineage>
</organism>
<evidence type="ECO:0000256" key="3">
    <source>
        <dbReference type="ARBA" id="ARBA00022475"/>
    </source>
</evidence>
<dbReference type="InterPro" id="IPR017871">
    <property type="entry name" value="ABC_transporter-like_CS"/>
</dbReference>
<dbReference type="PROSITE" id="PS00211">
    <property type="entry name" value="ABC_TRANSPORTER_1"/>
    <property type="match status" value="1"/>
</dbReference>
<keyword evidence="5 10" id="KW-0067">ATP-binding</keyword>
<evidence type="ECO:0000259" key="9">
    <source>
        <dbReference type="PROSITE" id="PS50893"/>
    </source>
</evidence>
<keyword evidence="4" id="KW-0547">Nucleotide-binding</keyword>
<evidence type="ECO:0000256" key="1">
    <source>
        <dbReference type="ARBA" id="ARBA00004202"/>
    </source>
</evidence>
<dbReference type="EMBL" id="FZNW01000013">
    <property type="protein sequence ID" value="SNR64814.1"/>
    <property type="molecule type" value="Genomic_DNA"/>
</dbReference>
<dbReference type="AlphaFoldDB" id="A0A238Y2L6"/>
<protein>
    <submittedName>
        <fullName evidence="10">ABC-2 type transport system ATP-binding protein</fullName>
    </submittedName>
</protein>